<sequence>MTEAFRYLFLAALALTLILKLWLGLRHIRHIARHRSRVPAEFADAITLQQHQHAADYSMAKTRLGLLSSCIDTALIACLTLGGVLDWLARQISSLALGEISSGLLLVVAMTLLSSAI</sequence>
<dbReference type="InterPro" id="IPR032456">
    <property type="entry name" value="Peptidase_M48_N"/>
</dbReference>
<dbReference type="AlphaFoldDB" id="A0A8W7P5R7"/>
<proteinExistence type="predicted"/>
<reference evidence="3" key="1">
    <citation type="submission" date="2022-08" db="UniProtKB">
        <authorList>
            <consortium name="EnsemblMetazoa"/>
        </authorList>
    </citation>
    <scope>IDENTIFICATION</scope>
</reference>
<organism evidence="3">
    <name type="scientific">Anopheles coluzzii</name>
    <name type="common">African malaria mosquito</name>
    <dbReference type="NCBI Taxonomy" id="1518534"/>
    <lineage>
        <taxon>Eukaryota</taxon>
        <taxon>Metazoa</taxon>
        <taxon>Ecdysozoa</taxon>
        <taxon>Arthropoda</taxon>
        <taxon>Hexapoda</taxon>
        <taxon>Insecta</taxon>
        <taxon>Pterygota</taxon>
        <taxon>Neoptera</taxon>
        <taxon>Endopterygota</taxon>
        <taxon>Diptera</taxon>
        <taxon>Nematocera</taxon>
        <taxon>Culicoidea</taxon>
        <taxon>Culicidae</taxon>
        <taxon>Anophelinae</taxon>
        <taxon>Anopheles</taxon>
    </lineage>
</organism>
<feature type="domain" description="CAAX prenyl protease 1 N-terminal" evidence="2">
    <location>
        <begin position="28"/>
        <end position="116"/>
    </location>
</feature>
<evidence type="ECO:0000313" key="3">
    <source>
        <dbReference type="EnsemblMetazoa" id="ACOM026040-PA.1"/>
    </source>
</evidence>
<dbReference type="Pfam" id="PF16491">
    <property type="entry name" value="Peptidase_M48_N"/>
    <property type="match status" value="1"/>
</dbReference>
<feature type="transmembrane region" description="Helical" evidence="1">
    <location>
        <begin position="64"/>
        <end position="85"/>
    </location>
</feature>
<accession>A0A8W7P5R7</accession>
<protein>
    <recommendedName>
        <fullName evidence="2">CAAX prenyl protease 1 N-terminal domain-containing protein</fullName>
    </recommendedName>
</protein>
<name>A0A8W7P5R7_ANOCL</name>
<keyword evidence="1" id="KW-0472">Membrane</keyword>
<dbReference type="Proteomes" id="UP000075882">
    <property type="component" value="Unassembled WGS sequence"/>
</dbReference>
<feature type="transmembrane region" description="Helical" evidence="1">
    <location>
        <begin position="6"/>
        <end position="25"/>
    </location>
</feature>
<keyword evidence="1" id="KW-0812">Transmembrane</keyword>
<dbReference type="EnsemblMetazoa" id="ACOM026040-RA">
    <property type="protein sequence ID" value="ACOM026040-PA.1"/>
    <property type="gene ID" value="ACOM026040"/>
</dbReference>
<evidence type="ECO:0000256" key="1">
    <source>
        <dbReference type="SAM" id="Phobius"/>
    </source>
</evidence>
<keyword evidence="1" id="KW-1133">Transmembrane helix</keyword>
<feature type="transmembrane region" description="Helical" evidence="1">
    <location>
        <begin position="91"/>
        <end position="113"/>
    </location>
</feature>
<evidence type="ECO:0000259" key="2">
    <source>
        <dbReference type="Pfam" id="PF16491"/>
    </source>
</evidence>